<proteinExistence type="predicted"/>
<sequence>MKQYVIDELRLEDYDTLRTCLDEHFGDSGVGGLYWIPLDADILSEIQAEHTACQPFYFAAELEEDRLSFELLVRTRNHMRCDCMAYATPVQRNWLVEQIDAILEKLNISI</sequence>
<accession>A0A401G1F6</accession>
<organism evidence="1 2">
    <name type="scientific">Desulfonema ishimotonii</name>
    <dbReference type="NCBI Taxonomy" id="45657"/>
    <lineage>
        <taxon>Bacteria</taxon>
        <taxon>Pseudomonadati</taxon>
        <taxon>Thermodesulfobacteriota</taxon>
        <taxon>Desulfobacteria</taxon>
        <taxon>Desulfobacterales</taxon>
        <taxon>Desulfococcaceae</taxon>
        <taxon>Desulfonema</taxon>
    </lineage>
</organism>
<evidence type="ECO:0000313" key="1">
    <source>
        <dbReference type="EMBL" id="GBC63041.1"/>
    </source>
</evidence>
<dbReference type="EMBL" id="BEXT01000001">
    <property type="protein sequence ID" value="GBC63041.1"/>
    <property type="molecule type" value="Genomic_DNA"/>
</dbReference>
<name>A0A401G1F6_9BACT</name>
<dbReference type="OrthoDB" id="5459426at2"/>
<reference evidence="2" key="2">
    <citation type="submission" date="2019-01" db="EMBL/GenBank/DDBJ databases">
        <title>Genome sequence of Desulfonema ishimotonii strain Tokyo 01.</title>
        <authorList>
            <person name="Fukui M."/>
        </authorList>
    </citation>
    <scope>NUCLEOTIDE SEQUENCE [LARGE SCALE GENOMIC DNA]</scope>
    <source>
        <strain evidence="2">Tokyo 01</strain>
    </source>
</reference>
<comment type="caution">
    <text evidence="1">The sequence shown here is derived from an EMBL/GenBank/DDBJ whole genome shotgun (WGS) entry which is preliminary data.</text>
</comment>
<evidence type="ECO:0000313" key="2">
    <source>
        <dbReference type="Proteomes" id="UP000288096"/>
    </source>
</evidence>
<gene>
    <name evidence="1" type="ORF">DENIS_4030</name>
</gene>
<dbReference type="Proteomes" id="UP000288096">
    <property type="component" value="Unassembled WGS sequence"/>
</dbReference>
<dbReference type="RefSeq" id="WP_124330161.1">
    <property type="nucleotide sequence ID" value="NZ_BEXT01000001.1"/>
</dbReference>
<reference evidence="2" key="1">
    <citation type="submission" date="2017-11" db="EMBL/GenBank/DDBJ databases">
        <authorList>
            <person name="Watanabe M."/>
            <person name="Kojima H."/>
        </authorList>
    </citation>
    <scope>NUCLEOTIDE SEQUENCE [LARGE SCALE GENOMIC DNA]</scope>
    <source>
        <strain evidence="2">Tokyo 01</strain>
    </source>
</reference>
<dbReference type="AlphaFoldDB" id="A0A401G1F6"/>
<keyword evidence="2" id="KW-1185">Reference proteome</keyword>
<protein>
    <submittedName>
        <fullName evidence="1">Uncharacterized protein</fullName>
    </submittedName>
</protein>